<evidence type="ECO:0000313" key="8">
    <source>
        <dbReference type="EMBL" id="VFU23294.1"/>
    </source>
</evidence>
<dbReference type="GO" id="GO:0016790">
    <property type="term" value="F:thiolester hydrolase activity"/>
    <property type="evidence" value="ECO:0007669"/>
    <property type="project" value="TreeGrafter"/>
</dbReference>
<evidence type="ECO:0000256" key="3">
    <source>
        <dbReference type="ARBA" id="ARBA00022670"/>
    </source>
</evidence>
<dbReference type="GO" id="GO:0008233">
    <property type="term" value="F:peptidase activity"/>
    <property type="evidence" value="ECO:0007669"/>
    <property type="project" value="UniProtKB-KW"/>
</dbReference>
<dbReference type="GO" id="GO:0006508">
    <property type="term" value="P:proteolysis"/>
    <property type="evidence" value="ECO:0007669"/>
    <property type="project" value="UniProtKB-KW"/>
</dbReference>
<dbReference type="SUPFAM" id="SSF53474">
    <property type="entry name" value="alpha/beta-Hydrolases"/>
    <property type="match status" value="1"/>
</dbReference>
<dbReference type="EMBL" id="CAADRP010000113">
    <property type="protein sequence ID" value="VFU23294.1"/>
    <property type="molecule type" value="Genomic_DNA"/>
</dbReference>
<dbReference type="Pfam" id="PF02089">
    <property type="entry name" value="Palm_thioest"/>
    <property type="match status" value="1"/>
</dbReference>
<evidence type="ECO:0000256" key="5">
    <source>
        <dbReference type="ARBA" id="ARBA00022801"/>
    </source>
</evidence>
<gene>
    <name evidence="8" type="ORF">SVIM_LOCUS33661</name>
</gene>
<dbReference type="Gene3D" id="3.40.50.1820">
    <property type="entry name" value="alpha/beta hydrolase"/>
    <property type="match status" value="1"/>
</dbReference>
<comment type="similarity">
    <text evidence="2">Belongs to the DeSI family.</text>
</comment>
<sequence>MRLFPLSSSSSSSSEKERTNGGSSRVMLHLNIYDLTPINNYLYWFGLGIFHSGIEVHGMEYGFGAHEYPTSGVFEVEPRSCPGFIFRRSVLLGSTNMSHSEFRSFMEHLSAKYHGDTYHLIAKNCNHFTDEVCKRLTGKPIPGWINRMARLGSFCNCLLPESIQITAVRHLPDHPTFSDDDDDVLESVVSSTTRSEEEGSSHHLLTSPNGEVAFLKEKPAFESNCPMVKCSHDGPVIRFPFRVPGRQPPNCGRPGFDLVCKENTTMIDFPTYGPLVVKSISYDFRKLTLLDPKNCVHEVFLNLNPSGTPFQYYYLLKNFTYLNCSTRLSPSLNQVSCLSDSRNHVYTVESSFPMPFSCTQLKAISIPFSYTPYLADNSFGLGFTWRLPGCEGCESRGGSCVFPSKEGLKTGCPSIAKDKGIGDQCKNQGVKQFTEELTNFSGSPGFCLEIGGGTWDSWFMPLEEQVKKMKELSKGYSIVGLSQVKNFISLGGPHAGTASVPLCGSGIFCILADALIRSEIYSDYVQAHLAPSGYLKFPNDIPHYLEKCRFLPKLNNEIPQERNTTYKERFSSLQNLVLIMFENDNVLIPKETAWFGYYPDGAFEPIVPAHQTVLYTEDWIGLKALDDAGRVHFVNVSGGHLGISMSDMKKHVVPFLVDEASIQKHSNARVHGLPRTITQHYHRKQVAGSFIDETSNERILDGSSSYQWPSSVKNFFRELVGIAEENDSD</sequence>
<dbReference type="Pfam" id="PF05903">
    <property type="entry name" value="Peptidase_C97"/>
    <property type="match status" value="1"/>
</dbReference>
<evidence type="ECO:0000256" key="4">
    <source>
        <dbReference type="ARBA" id="ARBA00022729"/>
    </source>
</evidence>
<dbReference type="InterPro" id="IPR025287">
    <property type="entry name" value="WAK_GUB"/>
</dbReference>
<reference evidence="8" key="1">
    <citation type="submission" date="2019-03" db="EMBL/GenBank/DDBJ databases">
        <authorList>
            <person name="Mank J."/>
            <person name="Almeida P."/>
        </authorList>
    </citation>
    <scope>NUCLEOTIDE SEQUENCE</scope>
    <source>
        <strain evidence="8">78183</strain>
    </source>
</reference>
<dbReference type="PANTHER" id="PTHR11247:SF8">
    <property type="entry name" value="PALMITOYL-PROTEIN THIOESTERASE 1"/>
    <property type="match status" value="1"/>
</dbReference>
<evidence type="ECO:0000256" key="1">
    <source>
        <dbReference type="ARBA" id="ARBA00004167"/>
    </source>
</evidence>
<dbReference type="PANTHER" id="PTHR11247">
    <property type="entry name" value="PALMITOYL-PROTEIN THIOESTERASE/DOLICHYLDIPHOSPHATASE 1"/>
    <property type="match status" value="1"/>
</dbReference>
<comment type="subcellular location">
    <subcellularLocation>
        <location evidence="1">Membrane</location>
        <topology evidence="1">Single-pass membrane protein</topology>
    </subcellularLocation>
</comment>
<dbReference type="InterPro" id="IPR008580">
    <property type="entry name" value="PPPDE_dom"/>
</dbReference>
<dbReference type="AlphaFoldDB" id="A0A6N2K567"/>
<dbReference type="Pfam" id="PF13947">
    <property type="entry name" value="GUB_WAK_bind"/>
    <property type="match status" value="1"/>
</dbReference>
<evidence type="ECO:0000256" key="2">
    <source>
        <dbReference type="ARBA" id="ARBA00008140"/>
    </source>
</evidence>
<feature type="domain" description="PPPDE" evidence="7">
    <location>
        <begin position="26"/>
        <end position="163"/>
    </location>
</feature>
<keyword evidence="3" id="KW-0645">Protease</keyword>
<protein>
    <recommendedName>
        <fullName evidence="7">PPPDE domain-containing protein</fullName>
    </recommendedName>
</protein>
<dbReference type="GO" id="GO:0016020">
    <property type="term" value="C:membrane"/>
    <property type="evidence" value="ECO:0007669"/>
    <property type="project" value="UniProtKB-SubCell"/>
</dbReference>
<keyword evidence="4" id="KW-0732">Signal</keyword>
<proteinExistence type="inferred from homology"/>
<organism evidence="8">
    <name type="scientific">Salix viminalis</name>
    <name type="common">Common osier</name>
    <name type="synonym">Basket willow</name>
    <dbReference type="NCBI Taxonomy" id="40686"/>
    <lineage>
        <taxon>Eukaryota</taxon>
        <taxon>Viridiplantae</taxon>
        <taxon>Streptophyta</taxon>
        <taxon>Embryophyta</taxon>
        <taxon>Tracheophyta</taxon>
        <taxon>Spermatophyta</taxon>
        <taxon>Magnoliopsida</taxon>
        <taxon>eudicotyledons</taxon>
        <taxon>Gunneridae</taxon>
        <taxon>Pentapetalae</taxon>
        <taxon>rosids</taxon>
        <taxon>fabids</taxon>
        <taxon>Malpighiales</taxon>
        <taxon>Salicaceae</taxon>
        <taxon>Saliceae</taxon>
        <taxon>Salix</taxon>
    </lineage>
</organism>
<dbReference type="Gene3D" id="3.90.1720.30">
    <property type="entry name" value="PPPDE domains"/>
    <property type="match status" value="1"/>
</dbReference>
<dbReference type="SMART" id="SM01179">
    <property type="entry name" value="DUF862"/>
    <property type="match status" value="1"/>
</dbReference>
<dbReference type="InterPro" id="IPR029058">
    <property type="entry name" value="AB_hydrolase_fold"/>
</dbReference>
<keyword evidence="5" id="KW-0378">Hydrolase</keyword>
<evidence type="ECO:0000256" key="6">
    <source>
        <dbReference type="SAM" id="MobiDB-lite"/>
    </source>
</evidence>
<feature type="region of interest" description="Disordered" evidence="6">
    <location>
        <begin position="1"/>
        <end position="21"/>
    </location>
</feature>
<name>A0A6N2K567_SALVM</name>
<accession>A0A6N2K567</accession>
<dbReference type="GO" id="GO:0030247">
    <property type="term" value="F:polysaccharide binding"/>
    <property type="evidence" value="ECO:0007669"/>
    <property type="project" value="InterPro"/>
</dbReference>
<dbReference type="InterPro" id="IPR042266">
    <property type="entry name" value="PPPDE_sf"/>
</dbReference>
<dbReference type="PROSITE" id="PS51858">
    <property type="entry name" value="PPPDE"/>
    <property type="match status" value="1"/>
</dbReference>
<evidence type="ECO:0000259" key="7">
    <source>
        <dbReference type="PROSITE" id="PS51858"/>
    </source>
</evidence>